<evidence type="ECO:0000256" key="4">
    <source>
        <dbReference type="PROSITE-ProRule" id="PRU00335"/>
    </source>
</evidence>
<gene>
    <name evidence="6" type="ORF">AB0I48_10550</name>
</gene>
<dbReference type="InterPro" id="IPR050109">
    <property type="entry name" value="HTH-type_TetR-like_transc_reg"/>
</dbReference>
<keyword evidence="7" id="KW-1185">Reference proteome</keyword>
<dbReference type="InterPro" id="IPR036271">
    <property type="entry name" value="Tet_transcr_reg_TetR-rel_C_sf"/>
</dbReference>
<evidence type="ECO:0000256" key="1">
    <source>
        <dbReference type="ARBA" id="ARBA00023015"/>
    </source>
</evidence>
<keyword evidence="3" id="KW-0804">Transcription</keyword>
<dbReference type="EMBL" id="JBFAKC010000004">
    <property type="protein sequence ID" value="MEV0707994.1"/>
    <property type="molecule type" value="Genomic_DNA"/>
</dbReference>
<protein>
    <submittedName>
        <fullName evidence="6">Helix-turn-helix domain-containing protein</fullName>
    </submittedName>
</protein>
<feature type="DNA-binding region" description="H-T-H motif" evidence="4">
    <location>
        <begin position="39"/>
        <end position="58"/>
    </location>
</feature>
<accession>A0ABV3FRE2</accession>
<comment type="caution">
    <text evidence="6">The sequence shown here is derived from an EMBL/GenBank/DDBJ whole genome shotgun (WGS) entry which is preliminary data.</text>
</comment>
<reference evidence="6 7" key="1">
    <citation type="submission" date="2024-06" db="EMBL/GenBank/DDBJ databases">
        <title>The Natural Products Discovery Center: Release of the First 8490 Sequenced Strains for Exploring Actinobacteria Biosynthetic Diversity.</title>
        <authorList>
            <person name="Kalkreuter E."/>
            <person name="Kautsar S.A."/>
            <person name="Yang D."/>
            <person name="Bader C.D."/>
            <person name="Teijaro C.N."/>
            <person name="Fluegel L."/>
            <person name="Davis C.M."/>
            <person name="Simpson J.R."/>
            <person name="Lauterbach L."/>
            <person name="Steele A.D."/>
            <person name="Gui C."/>
            <person name="Meng S."/>
            <person name="Li G."/>
            <person name="Viehrig K."/>
            <person name="Ye F."/>
            <person name="Su P."/>
            <person name="Kiefer A.F."/>
            <person name="Nichols A."/>
            <person name="Cepeda A.J."/>
            <person name="Yan W."/>
            <person name="Fan B."/>
            <person name="Jiang Y."/>
            <person name="Adhikari A."/>
            <person name="Zheng C.-J."/>
            <person name="Schuster L."/>
            <person name="Cowan T.M."/>
            <person name="Smanski M.J."/>
            <person name="Chevrette M.G."/>
            <person name="De Carvalho L.P.S."/>
            <person name="Shen B."/>
        </authorList>
    </citation>
    <scope>NUCLEOTIDE SEQUENCE [LARGE SCALE GENOMIC DNA]</scope>
    <source>
        <strain evidence="6 7">NPDC050403</strain>
    </source>
</reference>
<evidence type="ECO:0000259" key="5">
    <source>
        <dbReference type="PROSITE" id="PS50977"/>
    </source>
</evidence>
<sequence>MDSPVPQPGRPARSDARRNREHLLEVAREVLAEDGTQASLREIARRAGVGLGTLYRHFPNREALLDALLRQRFEELTTLAETLARTHEPRAALVEWLRTFLAGSTTYRGLVTAMIATIDDESSALHASCAAMRAATSELLTRAQRSGEIRGDVDHLDVIALVSAVGWIVEQSPRLVDRSDHLYALIMDALTVSRDEPWADRLYGADVP</sequence>
<proteinExistence type="predicted"/>
<dbReference type="InterPro" id="IPR001647">
    <property type="entry name" value="HTH_TetR"/>
</dbReference>
<feature type="domain" description="HTH tetR-type" evidence="5">
    <location>
        <begin position="17"/>
        <end position="76"/>
    </location>
</feature>
<dbReference type="Pfam" id="PF21597">
    <property type="entry name" value="TetR_C_43"/>
    <property type="match status" value="1"/>
</dbReference>
<keyword evidence="2 4" id="KW-0238">DNA-binding</keyword>
<evidence type="ECO:0000256" key="3">
    <source>
        <dbReference type="ARBA" id="ARBA00023163"/>
    </source>
</evidence>
<dbReference type="Gene3D" id="1.10.357.10">
    <property type="entry name" value="Tetracycline Repressor, domain 2"/>
    <property type="match status" value="1"/>
</dbReference>
<dbReference type="InterPro" id="IPR009057">
    <property type="entry name" value="Homeodomain-like_sf"/>
</dbReference>
<keyword evidence="1" id="KW-0805">Transcription regulation</keyword>
<evidence type="ECO:0000313" key="6">
    <source>
        <dbReference type="EMBL" id="MEV0707994.1"/>
    </source>
</evidence>
<dbReference type="SUPFAM" id="SSF48498">
    <property type="entry name" value="Tetracyclin repressor-like, C-terminal domain"/>
    <property type="match status" value="1"/>
</dbReference>
<dbReference type="Proteomes" id="UP001551695">
    <property type="component" value="Unassembled WGS sequence"/>
</dbReference>
<evidence type="ECO:0000256" key="2">
    <source>
        <dbReference type="ARBA" id="ARBA00023125"/>
    </source>
</evidence>
<dbReference type="PANTHER" id="PTHR30055">
    <property type="entry name" value="HTH-TYPE TRANSCRIPTIONAL REGULATOR RUTR"/>
    <property type="match status" value="1"/>
</dbReference>
<dbReference type="PANTHER" id="PTHR30055:SF234">
    <property type="entry name" value="HTH-TYPE TRANSCRIPTIONAL REGULATOR BETI"/>
    <property type="match status" value="1"/>
</dbReference>
<dbReference type="Pfam" id="PF00440">
    <property type="entry name" value="TetR_N"/>
    <property type="match status" value="1"/>
</dbReference>
<dbReference type="InterPro" id="IPR049445">
    <property type="entry name" value="TetR_SbtR-like_C"/>
</dbReference>
<name>A0ABV3FRE2_9NOCA</name>
<dbReference type="RefSeq" id="WP_355088622.1">
    <property type="nucleotide sequence ID" value="NZ_JBEXKW010000046.1"/>
</dbReference>
<dbReference type="SUPFAM" id="SSF46689">
    <property type="entry name" value="Homeodomain-like"/>
    <property type="match status" value="1"/>
</dbReference>
<evidence type="ECO:0000313" key="7">
    <source>
        <dbReference type="Proteomes" id="UP001551695"/>
    </source>
</evidence>
<dbReference type="PRINTS" id="PR00455">
    <property type="entry name" value="HTHTETR"/>
</dbReference>
<organism evidence="6 7">
    <name type="scientific">Nocardia aurea</name>
    <dbReference type="NCBI Taxonomy" id="2144174"/>
    <lineage>
        <taxon>Bacteria</taxon>
        <taxon>Bacillati</taxon>
        <taxon>Actinomycetota</taxon>
        <taxon>Actinomycetes</taxon>
        <taxon>Mycobacteriales</taxon>
        <taxon>Nocardiaceae</taxon>
        <taxon>Nocardia</taxon>
    </lineage>
</organism>
<dbReference type="PROSITE" id="PS50977">
    <property type="entry name" value="HTH_TETR_2"/>
    <property type="match status" value="1"/>
</dbReference>